<dbReference type="AlphaFoldDB" id="W4HMZ2"/>
<feature type="binding site" evidence="7">
    <location>
        <position position="104"/>
    </location>
    <ligand>
        <name>Zn(2+)</name>
        <dbReference type="ChEBI" id="CHEBI:29105"/>
        <note>catalytic</note>
    </ligand>
</feature>
<dbReference type="Pfam" id="PF00383">
    <property type="entry name" value="dCMP_cyt_deam_1"/>
    <property type="match status" value="1"/>
</dbReference>
<dbReference type="PANTHER" id="PTHR11079">
    <property type="entry name" value="CYTOSINE DEAMINASE FAMILY MEMBER"/>
    <property type="match status" value="1"/>
</dbReference>
<comment type="subunit">
    <text evidence="7">Homodimer.</text>
</comment>
<dbReference type="EMBL" id="AQQW01000003">
    <property type="protein sequence ID" value="ETW13471.1"/>
    <property type="molecule type" value="Genomic_DNA"/>
</dbReference>
<evidence type="ECO:0000313" key="10">
    <source>
        <dbReference type="Proteomes" id="UP000019063"/>
    </source>
</evidence>
<dbReference type="SUPFAM" id="SSF53927">
    <property type="entry name" value="Cytidine deaminase-like"/>
    <property type="match status" value="1"/>
</dbReference>
<keyword evidence="5 7" id="KW-0862">Zinc</keyword>
<feature type="binding site" evidence="7">
    <location>
        <position position="71"/>
    </location>
    <ligand>
        <name>Zn(2+)</name>
        <dbReference type="ChEBI" id="CHEBI:29105"/>
        <note>catalytic</note>
    </ligand>
</feature>
<comment type="cofactor">
    <cofactor evidence="7">
        <name>Zn(2+)</name>
        <dbReference type="ChEBI" id="CHEBI:29105"/>
    </cofactor>
    <text evidence="7">Binds 1 zinc ion per subunit.</text>
</comment>
<evidence type="ECO:0000256" key="3">
    <source>
        <dbReference type="ARBA" id="ARBA00022723"/>
    </source>
</evidence>
<name>W4HMZ2_9RHOB</name>
<feature type="binding site" evidence="7">
    <location>
        <position position="101"/>
    </location>
    <ligand>
        <name>Zn(2+)</name>
        <dbReference type="ChEBI" id="CHEBI:29105"/>
        <note>catalytic</note>
    </ligand>
</feature>
<dbReference type="Proteomes" id="UP000019063">
    <property type="component" value="Unassembled WGS sequence"/>
</dbReference>
<evidence type="ECO:0000256" key="2">
    <source>
        <dbReference type="ARBA" id="ARBA00022694"/>
    </source>
</evidence>
<feature type="domain" description="CMP/dCMP-type deaminase" evidence="8">
    <location>
        <begin position="19"/>
        <end position="129"/>
    </location>
</feature>
<dbReference type="InterPro" id="IPR016192">
    <property type="entry name" value="APOBEC/CMP_deaminase_Zn-bd"/>
</dbReference>
<keyword evidence="2 7" id="KW-0819">tRNA processing</keyword>
<dbReference type="InterPro" id="IPR002125">
    <property type="entry name" value="CMP_dCMP_dom"/>
</dbReference>
<keyword evidence="4 7" id="KW-0378">Hydrolase</keyword>
<dbReference type="Gene3D" id="3.40.140.10">
    <property type="entry name" value="Cytidine Deaminase, domain 2"/>
    <property type="match status" value="1"/>
</dbReference>
<evidence type="ECO:0000256" key="6">
    <source>
        <dbReference type="ARBA" id="ARBA00048045"/>
    </source>
</evidence>
<dbReference type="GO" id="GO:0008270">
    <property type="term" value="F:zinc ion binding"/>
    <property type="evidence" value="ECO:0007669"/>
    <property type="project" value="UniProtKB-UniRule"/>
</dbReference>
<comment type="similarity">
    <text evidence="1">Belongs to the cytidine and deoxycytidylate deaminase family. ADAT2 subfamily.</text>
</comment>
<comment type="function">
    <text evidence="7">Catalyzes the deamination of adenosine to inosine at the wobble position 34 of tRNA(Arg2).</text>
</comment>
<comment type="catalytic activity">
    <reaction evidence="6 7">
        <text>adenosine(34) in tRNA + H2O + H(+) = inosine(34) in tRNA + NH4(+)</text>
        <dbReference type="Rhea" id="RHEA:43168"/>
        <dbReference type="Rhea" id="RHEA-COMP:10373"/>
        <dbReference type="Rhea" id="RHEA-COMP:10374"/>
        <dbReference type="ChEBI" id="CHEBI:15377"/>
        <dbReference type="ChEBI" id="CHEBI:15378"/>
        <dbReference type="ChEBI" id="CHEBI:28938"/>
        <dbReference type="ChEBI" id="CHEBI:74411"/>
        <dbReference type="ChEBI" id="CHEBI:82852"/>
        <dbReference type="EC" id="3.5.4.33"/>
    </reaction>
</comment>
<dbReference type="CDD" id="cd01285">
    <property type="entry name" value="nucleoside_deaminase"/>
    <property type="match status" value="1"/>
</dbReference>
<accession>W4HMZ2</accession>
<dbReference type="GO" id="GO:0052717">
    <property type="term" value="F:tRNA-specific adenosine-34 deaminase activity"/>
    <property type="evidence" value="ECO:0007669"/>
    <property type="project" value="UniProtKB-UniRule"/>
</dbReference>
<evidence type="ECO:0000256" key="7">
    <source>
        <dbReference type="HAMAP-Rule" id="MF_00972"/>
    </source>
</evidence>
<organism evidence="9 10">
    <name type="scientific">Roseivivax marinus</name>
    <dbReference type="NCBI Taxonomy" id="1379903"/>
    <lineage>
        <taxon>Bacteria</taxon>
        <taxon>Pseudomonadati</taxon>
        <taxon>Pseudomonadota</taxon>
        <taxon>Alphaproteobacteria</taxon>
        <taxon>Rhodobacterales</taxon>
        <taxon>Roseobacteraceae</taxon>
        <taxon>Roseivivax</taxon>
    </lineage>
</organism>
<reference evidence="9 10" key="1">
    <citation type="journal article" date="2014" name="Antonie Van Leeuwenhoek">
        <title>Roseivivax atlanticus sp. nov., isolated from surface seawater of the Atlantic Ocean.</title>
        <authorList>
            <person name="Li G."/>
            <person name="Lai Q."/>
            <person name="Liu X."/>
            <person name="Sun F."/>
            <person name="Shao Z."/>
        </authorList>
    </citation>
    <scope>NUCLEOTIDE SEQUENCE [LARGE SCALE GENOMIC DNA]</scope>
    <source>
        <strain evidence="9 10">22II-s10s</strain>
    </source>
</reference>
<evidence type="ECO:0000256" key="5">
    <source>
        <dbReference type="ARBA" id="ARBA00022833"/>
    </source>
</evidence>
<dbReference type="STRING" id="1379903.ATO8_05561"/>
<dbReference type="EC" id="3.5.4.33" evidence="7"/>
<comment type="caution">
    <text evidence="9">The sequence shown here is derived from an EMBL/GenBank/DDBJ whole genome shotgun (WGS) entry which is preliminary data.</text>
</comment>
<dbReference type="InterPro" id="IPR028883">
    <property type="entry name" value="tRNA_aden_deaminase"/>
</dbReference>
<feature type="active site" description="Proton donor" evidence="7">
    <location>
        <position position="73"/>
    </location>
</feature>
<dbReference type="GO" id="GO:0002100">
    <property type="term" value="P:tRNA wobble adenosine to inosine editing"/>
    <property type="evidence" value="ECO:0007669"/>
    <property type="project" value="UniProtKB-UniRule"/>
</dbReference>
<gene>
    <name evidence="7" type="primary">tadA</name>
    <name evidence="9" type="ORF">ATO8_05561</name>
</gene>
<evidence type="ECO:0000313" key="9">
    <source>
        <dbReference type="EMBL" id="ETW13471.1"/>
    </source>
</evidence>
<keyword evidence="10" id="KW-1185">Reference proteome</keyword>
<dbReference type="eggNOG" id="COG0590">
    <property type="taxonomic scope" value="Bacteria"/>
</dbReference>
<protein>
    <recommendedName>
        <fullName evidence="7">tRNA-specific adenosine deaminase</fullName>
        <ecNumber evidence="7">3.5.4.33</ecNumber>
    </recommendedName>
</protein>
<sequence>MPGGAALSKPPAPRYGAGMTFASHMEAALEEARAAADRGEVPVGAVVVDPTGRAVAAAGNRTRELSDPTAHAEILALRAACAAAGSDRLPGHALYVTLEPCAMCAAAISNARIARLCYGAADPKSGGTAHGARVFTHPQCHHVPEIVDGLSAEASEALLRGFFAERRR</sequence>
<dbReference type="PANTHER" id="PTHR11079:SF179">
    <property type="entry name" value="TRNA(ADENINE(34)) DEAMINASE, CHLOROPLASTIC"/>
    <property type="match status" value="1"/>
</dbReference>
<dbReference type="PROSITE" id="PS51747">
    <property type="entry name" value="CYT_DCMP_DEAMINASES_2"/>
    <property type="match status" value="1"/>
</dbReference>
<dbReference type="PATRIC" id="fig|1317118.6.peg.1145"/>
<evidence type="ECO:0000259" key="8">
    <source>
        <dbReference type="PROSITE" id="PS51747"/>
    </source>
</evidence>
<dbReference type="InterPro" id="IPR016193">
    <property type="entry name" value="Cytidine_deaminase-like"/>
</dbReference>
<evidence type="ECO:0000256" key="4">
    <source>
        <dbReference type="ARBA" id="ARBA00022801"/>
    </source>
</evidence>
<evidence type="ECO:0000256" key="1">
    <source>
        <dbReference type="ARBA" id="ARBA00010669"/>
    </source>
</evidence>
<dbReference type="PROSITE" id="PS00903">
    <property type="entry name" value="CYT_DCMP_DEAMINASES_1"/>
    <property type="match status" value="1"/>
</dbReference>
<dbReference type="HAMAP" id="MF_00972">
    <property type="entry name" value="tRNA_aden_deaminase"/>
    <property type="match status" value="1"/>
</dbReference>
<keyword evidence="3 7" id="KW-0479">Metal-binding</keyword>
<proteinExistence type="inferred from homology"/>